<dbReference type="EMBL" id="MFAF01000124">
    <property type="protein sequence ID" value="OGD72372.1"/>
    <property type="molecule type" value="Genomic_DNA"/>
</dbReference>
<dbReference type="Gene3D" id="3.20.80.10">
    <property type="entry name" value="Regulatory factor, effector binding domain"/>
    <property type="match status" value="1"/>
</dbReference>
<proteinExistence type="predicted"/>
<gene>
    <name evidence="2" type="ORF">A2Y64_00020</name>
</gene>
<feature type="domain" description="AraC effector-binding" evidence="1">
    <location>
        <begin position="40"/>
        <end position="189"/>
    </location>
</feature>
<reference evidence="2 3" key="1">
    <citation type="journal article" date="2016" name="Nat. Commun.">
        <title>Thousands of microbial genomes shed light on interconnected biogeochemical processes in an aquifer system.</title>
        <authorList>
            <person name="Anantharaman K."/>
            <person name="Brown C.T."/>
            <person name="Hug L.A."/>
            <person name="Sharon I."/>
            <person name="Castelle C.J."/>
            <person name="Probst A.J."/>
            <person name="Thomas B.C."/>
            <person name="Singh A."/>
            <person name="Wilkins M.J."/>
            <person name="Karaoz U."/>
            <person name="Brodie E.L."/>
            <person name="Williams K.H."/>
            <person name="Hubbard S.S."/>
            <person name="Banfield J.F."/>
        </authorList>
    </citation>
    <scope>NUCLEOTIDE SEQUENCE [LARGE SCALE GENOMIC DNA]</scope>
</reference>
<dbReference type="SMART" id="SM00871">
    <property type="entry name" value="AraC_E_bind"/>
    <property type="match status" value="1"/>
</dbReference>
<name>A0A1F5EYA8_9BACT</name>
<dbReference type="AlphaFoldDB" id="A0A1F5EYA8"/>
<dbReference type="InterPro" id="IPR011256">
    <property type="entry name" value="Reg_factor_effector_dom_sf"/>
</dbReference>
<dbReference type="Proteomes" id="UP000177187">
    <property type="component" value="Unassembled WGS sequence"/>
</dbReference>
<organism evidence="2 3">
    <name type="scientific">Candidatus Coatesbacteria bacterium RBG_13_66_14</name>
    <dbReference type="NCBI Taxonomy" id="1817816"/>
    <lineage>
        <taxon>Bacteria</taxon>
        <taxon>Candidatus Coatesiibacteriota</taxon>
    </lineage>
</organism>
<dbReference type="InterPro" id="IPR029442">
    <property type="entry name" value="GyrI-like"/>
</dbReference>
<dbReference type="SUPFAM" id="SSF55136">
    <property type="entry name" value="Probable bacterial effector-binding domain"/>
    <property type="match status" value="1"/>
</dbReference>
<evidence type="ECO:0000313" key="2">
    <source>
        <dbReference type="EMBL" id="OGD72372.1"/>
    </source>
</evidence>
<comment type="caution">
    <text evidence="2">The sequence shown here is derived from an EMBL/GenBank/DDBJ whole genome shotgun (WGS) entry which is preliminary data.</text>
</comment>
<protein>
    <recommendedName>
        <fullName evidence="1">AraC effector-binding domain-containing protein</fullName>
    </recommendedName>
</protein>
<sequence>MRKPIPLAALALVLCAGCGDDQPRQVVSPTGEPAQVEAAPEVVRKNFVGTSALVMAKTGDFNLYPQALVEALAALAAEGIEPLGDPMGILDPGSAGLPLAERRWEVLIPVPNDTLPPDGFTYRDIEGGQSAVIAFKGPFKRDRVPLYESLDSWVYAQGFTPAGPPIEVYHWGEDLPEEERVTEIYLRIGEPGDEPEPAAAPTGEGTE</sequence>
<evidence type="ECO:0000313" key="3">
    <source>
        <dbReference type="Proteomes" id="UP000177187"/>
    </source>
</evidence>
<dbReference type="Pfam" id="PF06445">
    <property type="entry name" value="GyrI-like"/>
    <property type="match status" value="1"/>
</dbReference>
<accession>A0A1F5EYA8</accession>
<dbReference type="InterPro" id="IPR010499">
    <property type="entry name" value="AraC_E-bd"/>
</dbReference>
<evidence type="ECO:0000259" key="1">
    <source>
        <dbReference type="SMART" id="SM00871"/>
    </source>
</evidence>